<protein>
    <submittedName>
        <fullName evidence="2">SIGNAL-TRANSDUCTION SENSOR PROTEIN-PAS/PAC domain</fullName>
    </submittedName>
</protein>
<dbReference type="NCBIfam" id="TIGR00229">
    <property type="entry name" value="sensory_box"/>
    <property type="match status" value="1"/>
</dbReference>
<feature type="domain" description="PAS" evidence="1">
    <location>
        <begin position="24"/>
        <end position="59"/>
    </location>
</feature>
<dbReference type="InterPro" id="IPR000014">
    <property type="entry name" value="PAS"/>
</dbReference>
<dbReference type="InterPro" id="IPR035965">
    <property type="entry name" value="PAS-like_dom_sf"/>
</dbReference>
<dbReference type="Gene3D" id="3.30.450.20">
    <property type="entry name" value="PAS domain"/>
    <property type="match status" value="1"/>
</dbReference>
<proteinExistence type="predicted"/>
<dbReference type="InterPro" id="IPR013655">
    <property type="entry name" value="PAS_fold_3"/>
</dbReference>
<dbReference type="CDD" id="cd00130">
    <property type="entry name" value="PAS"/>
    <property type="match status" value="1"/>
</dbReference>
<dbReference type="PROSITE" id="PS50112">
    <property type="entry name" value="PAS"/>
    <property type="match status" value="1"/>
</dbReference>
<accession>A0A1W1CWP3</accession>
<dbReference type="EMBL" id="FPHK01000142">
    <property type="protein sequence ID" value="SFV70246.1"/>
    <property type="molecule type" value="Genomic_DNA"/>
</dbReference>
<organism evidence="2">
    <name type="scientific">hydrothermal vent metagenome</name>
    <dbReference type="NCBI Taxonomy" id="652676"/>
    <lineage>
        <taxon>unclassified sequences</taxon>
        <taxon>metagenomes</taxon>
        <taxon>ecological metagenomes</taxon>
    </lineage>
</organism>
<evidence type="ECO:0000313" key="2">
    <source>
        <dbReference type="EMBL" id="SFV70246.1"/>
    </source>
</evidence>
<sequence>MPKPTPKNEEIVLNPKRYIVSKTDPKGIIEYGNDYFVEISGYDETELIGKPHSIIRHPDMPKIVFKMMWDRINQAQNIMAVVKNLAKDGRYYWVVTEFEPKVDPITNEIISHTAFRKAAPKKAVEAIEPIYKKLIEIEKESGMEGSEKYLRGLLEEKNMTYDEFIDKLVGNKGIFKIFFTAMKKFFS</sequence>
<gene>
    <name evidence="2" type="ORF">MNB_SM-6-1009</name>
</gene>
<evidence type="ECO:0000259" key="1">
    <source>
        <dbReference type="PROSITE" id="PS50112"/>
    </source>
</evidence>
<dbReference type="SUPFAM" id="SSF55785">
    <property type="entry name" value="PYP-like sensor domain (PAS domain)"/>
    <property type="match status" value="1"/>
</dbReference>
<dbReference type="AlphaFoldDB" id="A0A1W1CWP3"/>
<dbReference type="Pfam" id="PF08447">
    <property type="entry name" value="PAS_3"/>
    <property type="match status" value="1"/>
</dbReference>
<reference evidence="2" key="1">
    <citation type="submission" date="2016-10" db="EMBL/GenBank/DDBJ databases">
        <authorList>
            <person name="de Groot N.N."/>
        </authorList>
    </citation>
    <scope>NUCLEOTIDE SEQUENCE</scope>
</reference>
<name>A0A1W1CWP3_9ZZZZ</name>